<feature type="compositionally biased region" description="Basic residues" evidence="7">
    <location>
        <begin position="31"/>
        <end position="47"/>
    </location>
</feature>
<dbReference type="Proteomes" id="UP000677054">
    <property type="component" value="Unassembled WGS sequence"/>
</dbReference>
<evidence type="ECO:0000256" key="4">
    <source>
        <dbReference type="ARBA" id="ARBA00023187"/>
    </source>
</evidence>
<dbReference type="GO" id="GO:0000481">
    <property type="term" value="P:maturation of 5S rRNA"/>
    <property type="evidence" value="ECO:0007669"/>
    <property type="project" value="TreeGrafter"/>
</dbReference>
<keyword evidence="4" id="KW-0508">mRNA splicing</keyword>
<reference evidence="8" key="1">
    <citation type="submission" date="2020-11" db="EMBL/GenBank/DDBJ databases">
        <authorList>
            <person name="Tran Van P."/>
        </authorList>
    </citation>
    <scope>NUCLEOTIDE SEQUENCE</scope>
</reference>
<sequence>MGSTKKHRDRKRKHRARSDSESRSSSPVESKRRKHKHKHQKKRKRKHQSSDSGDDKLDAEIVVKREGCIKEKLLGSDAEEGEIGDDFKLQGSLVQQKQPPEDEETKIPGLGDDDSSLGASKGDISLSIEETNKIRAKLGLKPLDDASLSKENETPVLDFVHKPAENLGEKERANKLRERLAERRERRRVEEQLQTLKGLGEAVSDDEDVSSWVQKNRRIQEEKEAAARRAKVIEEMDREFGIGELVEDVFEARRSYTAKDLLGLRVEHDREKVEEGKEIILTLQDKDVLTEDPDTLMNVNLAEDERHAKNVAIRSKKPGYDAFEEKEEEGEGEPRKGHELLKKYDEEIEGEKKKSFLLGDDKAVAEEKQRREIRNKLEEQKKRIENLNTLAPRLMTEYYTPEEMAKFKKPKKKKKVRTKMQNRILSADDLLPLADTGTSDLGSRNRSHQGATVEEDRANGHYTLPMDVDDEDLLGPTEDLEHIPLEPDEAELELQMSLHKARKLKQLDQQRPDDIAQKMEFSKLEGMEVEGTVFSGNSIVLNATAEFARSLGDVPTYGRSGNRGELEEEEEKESEIDSEERSRWSHIGEGQEEMSQSPGVMDGAVPSSSSAILEEEPEVGTSVFAALKLAQKKGYLETEVKKQVGVGRVSMLRAQNYSIEDKTLDEDRSRRGDRFHGPVTDFKEKDSYKPEVKLEYIDDSGRLLTPKEAFRYLSHKFHGKGSGKMKTEKRMRKVAEQSLVKQMSSTDTPLGTVEKMIEKHKESQTPFIVLSGSKQSAGVATIIK</sequence>
<name>A0A7R9A1W2_9CRUS</name>
<dbReference type="OrthoDB" id="5583at2759"/>
<accession>A0A7R9A1W2</accession>
<dbReference type="Pfam" id="PF19252">
    <property type="entry name" value="HIND"/>
    <property type="match status" value="1"/>
</dbReference>
<feature type="compositionally biased region" description="Basic residues" evidence="7">
    <location>
        <begin position="1"/>
        <end position="16"/>
    </location>
</feature>
<evidence type="ECO:0000313" key="8">
    <source>
        <dbReference type="EMBL" id="CAD7243053.1"/>
    </source>
</evidence>
<feature type="region of interest" description="Disordered" evidence="7">
    <location>
        <begin position="431"/>
        <end position="464"/>
    </location>
</feature>
<evidence type="ECO:0000256" key="2">
    <source>
        <dbReference type="ARBA" id="ARBA00006076"/>
    </source>
</evidence>
<feature type="coiled-coil region" evidence="6">
    <location>
        <begin position="173"/>
        <end position="236"/>
    </location>
</feature>
<evidence type="ECO:0000256" key="3">
    <source>
        <dbReference type="ARBA" id="ARBA00022664"/>
    </source>
</evidence>
<evidence type="ECO:0008006" key="10">
    <source>
        <dbReference type="Google" id="ProtNLM"/>
    </source>
</evidence>
<feature type="region of interest" description="Disordered" evidence="7">
    <location>
        <begin position="73"/>
        <end position="121"/>
    </location>
</feature>
<proteinExistence type="inferred from homology"/>
<feature type="region of interest" description="Disordered" evidence="7">
    <location>
        <begin position="1"/>
        <end position="61"/>
    </location>
</feature>
<feature type="compositionally biased region" description="Acidic residues" evidence="7">
    <location>
        <begin position="566"/>
        <end position="578"/>
    </location>
</feature>
<evidence type="ECO:0000256" key="7">
    <source>
        <dbReference type="SAM" id="MobiDB-lite"/>
    </source>
</evidence>
<evidence type="ECO:0000256" key="1">
    <source>
        <dbReference type="ARBA" id="ARBA00004123"/>
    </source>
</evidence>
<dbReference type="AlphaFoldDB" id="A0A7R9A1W2"/>
<gene>
    <name evidence="8" type="ORF">DSTB1V02_LOCUS2990</name>
</gene>
<comment type="similarity">
    <text evidence="2">Belongs to the SNU66/SART1 family.</text>
</comment>
<feature type="region of interest" description="Disordered" evidence="7">
    <location>
        <begin position="320"/>
        <end position="339"/>
    </location>
</feature>
<feature type="compositionally biased region" description="Polar residues" evidence="7">
    <location>
        <begin position="436"/>
        <end position="450"/>
    </location>
</feature>
<feature type="compositionally biased region" description="Acidic residues" evidence="7">
    <location>
        <begin position="322"/>
        <end position="331"/>
    </location>
</feature>
<feature type="region of interest" description="Disordered" evidence="7">
    <location>
        <begin position="553"/>
        <end position="606"/>
    </location>
</feature>
<keyword evidence="6" id="KW-0175">Coiled coil</keyword>
<organism evidence="8">
    <name type="scientific">Darwinula stevensoni</name>
    <dbReference type="NCBI Taxonomy" id="69355"/>
    <lineage>
        <taxon>Eukaryota</taxon>
        <taxon>Metazoa</taxon>
        <taxon>Ecdysozoa</taxon>
        <taxon>Arthropoda</taxon>
        <taxon>Crustacea</taxon>
        <taxon>Oligostraca</taxon>
        <taxon>Ostracoda</taxon>
        <taxon>Podocopa</taxon>
        <taxon>Podocopida</taxon>
        <taxon>Darwinulocopina</taxon>
        <taxon>Darwinuloidea</taxon>
        <taxon>Darwinulidae</taxon>
        <taxon>Darwinula</taxon>
    </lineage>
</organism>
<evidence type="ECO:0000313" key="9">
    <source>
        <dbReference type="Proteomes" id="UP000677054"/>
    </source>
</evidence>
<dbReference type="InterPro" id="IPR005011">
    <property type="entry name" value="SNU66/SART1"/>
</dbReference>
<keyword evidence="5" id="KW-0539">Nucleus</keyword>
<dbReference type="InterPro" id="IPR045347">
    <property type="entry name" value="HIND"/>
</dbReference>
<dbReference type="GO" id="GO:0045292">
    <property type="term" value="P:mRNA cis splicing, via spliceosome"/>
    <property type="evidence" value="ECO:0007669"/>
    <property type="project" value="TreeGrafter"/>
</dbReference>
<keyword evidence="3" id="KW-0507">mRNA processing</keyword>
<protein>
    <recommendedName>
        <fullName evidence="10">U4/U6.U5 tri-snRNP-associated protein 1</fullName>
    </recommendedName>
</protein>
<dbReference type="EMBL" id="CAJPEV010000358">
    <property type="protein sequence ID" value="CAG0884427.1"/>
    <property type="molecule type" value="Genomic_DNA"/>
</dbReference>
<dbReference type="GO" id="GO:0046540">
    <property type="term" value="C:U4/U6 x U5 tri-snRNP complex"/>
    <property type="evidence" value="ECO:0007669"/>
    <property type="project" value="InterPro"/>
</dbReference>
<keyword evidence="9" id="KW-1185">Reference proteome</keyword>
<dbReference type="PANTHER" id="PTHR14152">
    <property type="entry name" value="SQUAMOUS CELL CARCINOMA ANTIGEN RECOGNISED BY CYTOTOXIC T LYMPHOCYTES"/>
    <property type="match status" value="1"/>
</dbReference>
<evidence type="ECO:0000256" key="5">
    <source>
        <dbReference type="ARBA" id="ARBA00023242"/>
    </source>
</evidence>
<dbReference type="EMBL" id="LR899875">
    <property type="protein sequence ID" value="CAD7243053.1"/>
    <property type="molecule type" value="Genomic_DNA"/>
</dbReference>
<comment type="subcellular location">
    <subcellularLocation>
        <location evidence="1">Nucleus</location>
    </subcellularLocation>
</comment>
<dbReference type="PANTHER" id="PTHR14152:SF5">
    <property type="entry name" value="U4_U6.U5 TRI-SNRNP-ASSOCIATED PROTEIN 1"/>
    <property type="match status" value="1"/>
</dbReference>
<dbReference type="Pfam" id="PF03343">
    <property type="entry name" value="SART-1"/>
    <property type="match status" value="1"/>
</dbReference>
<evidence type="ECO:0000256" key="6">
    <source>
        <dbReference type="SAM" id="Coils"/>
    </source>
</evidence>
<feature type="coiled-coil region" evidence="6">
    <location>
        <begin position="363"/>
        <end position="397"/>
    </location>
</feature>